<keyword evidence="11" id="KW-0969">Cilium</keyword>
<organism evidence="11 12">
    <name type="scientific">Pseudothauera lacus</name>
    <dbReference type="NCBI Taxonomy" id="2136175"/>
    <lineage>
        <taxon>Bacteria</taxon>
        <taxon>Pseudomonadati</taxon>
        <taxon>Pseudomonadota</taxon>
        <taxon>Betaproteobacteria</taxon>
        <taxon>Rhodocyclales</taxon>
        <taxon>Zoogloeaceae</taxon>
        <taxon>Pseudothauera</taxon>
    </lineage>
</organism>
<dbReference type="PANTHER" id="PTHR34933">
    <property type="entry name" value="FLAGELLAR L-RING PROTEIN"/>
    <property type="match status" value="1"/>
</dbReference>
<comment type="subunit">
    <text evidence="4 9">The basal body constitutes a major portion of the flagellar organelle and consists of four rings (L,P,S, and M) mounted on a central rod.</text>
</comment>
<evidence type="ECO:0000256" key="10">
    <source>
        <dbReference type="SAM" id="SignalP"/>
    </source>
</evidence>
<evidence type="ECO:0000313" key="11">
    <source>
        <dbReference type="EMBL" id="PTD97349.1"/>
    </source>
</evidence>
<keyword evidence="7 9" id="KW-0975">Bacterial flagellum</keyword>
<keyword evidence="11" id="KW-0282">Flagellum</keyword>
<reference evidence="11 12" key="2">
    <citation type="submission" date="2018-04" db="EMBL/GenBank/DDBJ databases">
        <title>Thauera lacus sp. nov., isolated from an saline lake in Inner Mongolia, China.</title>
        <authorList>
            <person name="Liang Q.-Y."/>
        </authorList>
    </citation>
    <scope>NUCLEOTIDE SEQUENCE [LARGE SCALE GENOMIC DNA]</scope>
    <source>
        <strain evidence="11 12">D20</strain>
    </source>
</reference>
<dbReference type="PANTHER" id="PTHR34933:SF3">
    <property type="entry name" value="FLAGELLAR L-RING PROTEIN"/>
    <property type="match status" value="1"/>
</dbReference>
<keyword evidence="6 9" id="KW-0472">Membrane</keyword>
<evidence type="ECO:0000313" key="12">
    <source>
        <dbReference type="Proteomes" id="UP000241193"/>
    </source>
</evidence>
<reference evidence="11 12" key="1">
    <citation type="submission" date="2018-03" db="EMBL/GenBank/DDBJ databases">
        <authorList>
            <person name="Keele B.F."/>
        </authorList>
    </citation>
    <scope>NUCLEOTIDE SEQUENCE [LARGE SCALE GENOMIC DNA]</scope>
    <source>
        <strain evidence="11 12">D20</strain>
    </source>
</reference>
<keyword evidence="9" id="KW-0449">Lipoprotein</keyword>
<comment type="subcellular location">
    <subcellularLocation>
        <location evidence="9">Cell outer membrane</location>
        <topology evidence="9">Lipid-anchor</topology>
    </subcellularLocation>
    <subcellularLocation>
        <location evidence="9">Bacterial flagellum basal body</location>
    </subcellularLocation>
    <subcellularLocation>
        <location evidence="2">Membrane</location>
    </subcellularLocation>
</comment>
<dbReference type="OrthoDB" id="9789463at2"/>
<evidence type="ECO:0000256" key="8">
    <source>
        <dbReference type="ARBA" id="ARBA00023237"/>
    </source>
</evidence>
<dbReference type="PROSITE" id="PS51257">
    <property type="entry name" value="PROKAR_LIPOPROTEIN"/>
    <property type="match status" value="1"/>
</dbReference>
<dbReference type="Proteomes" id="UP000241193">
    <property type="component" value="Unassembled WGS sequence"/>
</dbReference>
<proteinExistence type="inferred from homology"/>
<evidence type="ECO:0000256" key="3">
    <source>
        <dbReference type="ARBA" id="ARBA00006929"/>
    </source>
</evidence>
<comment type="similarity">
    <text evidence="3 9">Belongs to the FlgH family.</text>
</comment>
<dbReference type="RefSeq" id="WP_107492549.1">
    <property type="nucleotide sequence ID" value="NZ_PZKC01000003.1"/>
</dbReference>
<dbReference type="AlphaFoldDB" id="A0A2T4IHU4"/>
<evidence type="ECO:0000256" key="4">
    <source>
        <dbReference type="ARBA" id="ARBA00011439"/>
    </source>
</evidence>
<dbReference type="Pfam" id="PF02107">
    <property type="entry name" value="FlgH"/>
    <property type="match status" value="1"/>
</dbReference>
<dbReference type="HAMAP" id="MF_00415">
    <property type="entry name" value="FlgH"/>
    <property type="match status" value="1"/>
</dbReference>
<dbReference type="GO" id="GO:0009279">
    <property type="term" value="C:cell outer membrane"/>
    <property type="evidence" value="ECO:0007669"/>
    <property type="project" value="UniProtKB-SubCell"/>
</dbReference>
<gene>
    <name evidence="9" type="primary">flgH</name>
    <name evidence="11" type="ORF">C8261_04920</name>
</gene>
<keyword evidence="11" id="KW-0966">Cell projection</keyword>
<name>A0A2T4IHU4_9RHOO</name>
<dbReference type="InterPro" id="IPR000527">
    <property type="entry name" value="Flag_Lring"/>
</dbReference>
<keyword evidence="8 9" id="KW-0998">Cell outer membrane</keyword>
<evidence type="ECO:0000256" key="5">
    <source>
        <dbReference type="ARBA" id="ARBA00022729"/>
    </source>
</evidence>
<protein>
    <recommendedName>
        <fullName evidence="9">Flagellar L-ring protein</fullName>
    </recommendedName>
    <alternativeName>
        <fullName evidence="9">Basal body L-ring protein</fullName>
    </alternativeName>
</protein>
<sequence>MKLSVPFACAALLLLSGCAAMYDKPPTIVHQPTSVRPEAPLQTAGMNGSIYQAAQSRPLFEDRRARMVGDIITINLVERTTAQKSANASAGRNSGMTGGITTVPVIPRLNSVNKLLGELQGLNVEAGADSSFSGSGAAAANNVFNGTITVTVIDVYPNGNLLVSGEKQIAINQGDEFIRFSGVVNPSVVTAANTVQSTQVADARIEYKGSGFIDEHNTMGWLHRFFVAIFPF</sequence>
<keyword evidence="12" id="KW-1185">Reference proteome</keyword>
<evidence type="ECO:0000256" key="1">
    <source>
        <dbReference type="ARBA" id="ARBA00002591"/>
    </source>
</evidence>
<feature type="signal peptide" evidence="10">
    <location>
        <begin position="1"/>
        <end position="21"/>
    </location>
</feature>
<dbReference type="EMBL" id="PZKC01000003">
    <property type="protein sequence ID" value="PTD97349.1"/>
    <property type="molecule type" value="Genomic_DNA"/>
</dbReference>
<dbReference type="GO" id="GO:0009427">
    <property type="term" value="C:bacterial-type flagellum basal body, distal rod, L ring"/>
    <property type="evidence" value="ECO:0007669"/>
    <property type="project" value="InterPro"/>
</dbReference>
<feature type="chain" id="PRO_5015650511" description="Flagellar L-ring protein" evidence="10">
    <location>
        <begin position="22"/>
        <end position="232"/>
    </location>
</feature>
<accession>A0A2T4IHU4</accession>
<evidence type="ECO:0000256" key="6">
    <source>
        <dbReference type="ARBA" id="ARBA00023136"/>
    </source>
</evidence>
<keyword evidence="5 9" id="KW-0732">Signal</keyword>
<evidence type="ECO:0000256" key="2">
    <source>
        <dbReference type="ARBA" id="ARBA00004370"/>
    </source>
</evidence>
<evidence type="ECO:0000256" key="7">
    <source>
        <dbReference type="ARBA" id="ARBA00023143"/>
    </source>
</evidence>
<comment type="caution">
    <text evidence="11">The sequence shown here is derived from an EMBL/GenBank/DDBJ whole genome shotgun (WGS) entry which is preliminary data.</text>
</comment>
<comment type="function">
    <text evidence="1 9">Assembles around the rod to form the L-ring and probably protects the motor/basal body from shearing forces during rotation.</text>
</comment>
<dbReference type="GO" id="GO:0003774">
    <property type="term" value="F:cytoskeletal motor activity"/>
    <property type="evidence" value="ECO:0007669"/>
    <property type="project" value="InterPro"/>
</dbReference>
<dbReference type="PRINTS" id="PR01008">
    <property type="entry name" value="FLGLRINGFLGH"/>
</dbReference>
<dbReference type="GO" id="GO:0071973">
    <property type="term" value="P:bacterial-type flagellum-dependent cell motility"/>
    <property type="evidence" value="ECO:0007669"/>
    <property type="project" value="InterPro"/>
</dbReference>
<evidence type="ECO:0000256" key="9">
    <source>
        <dbReference type="HAMAP-Rule" id="MF_00415"/>
    </source>
</evidence>